<evidence type="ECO:0000313" key="2">
    <source>
        <dbReference type="EMBL" id="SOY76486.1"/>
    </source>
</evidence>
<accession>A0A375CNL4</accession>
<evidence type="ECO:0000256" key="1">
    <source>
        <dbReference type="SAM" id="MobiDB-lite"/>
    </source>
</evidence>
<organism evidence="2">
    <name type="scientific">Cupriavidus taiwanensis</name>
    <dbReference type="NCBI Taxonomy" id="164546"/>
    <lineage>
        <taxon>Bacteria</taxon>
        <taxon>Pseudomonadati</taxon>
        <taxon>Pseudomonadota</taxon>
        <taxon>Betaproteobacteria</taxon>
        <taxon>Burkholderiales</taxon>
        <taxon>Burkholderiaceae</taxon>
        <taxon>Cupriavidus</taxon>
    </lineage>
</organism>
<feature type="region of interest" description="Disordered" evidence="1">
    <location>
        <begin position="107"/>
        <end position="145"/>
    </location>
</feature>
<comment type="caution">
    <text evidence="2">The sequence shown here is derived from an EMBL/GenBank/DDBJ whole genome shotgun (WGS) entry which is preliminary data.</text>
</comment>
<dbReference type="AlphaFoldDB" id="A0A375CNL4"/>
<dbReference type="EMBL" id="OFSN01000027">
    <property type="protein sequence ID" value="SOY76486.1"/>
    <property type="molecule type" value="Genomic_DNA"/>
</dbReference>
<proteinExistence type="predicted"/>
<dbReference type="Proteomes" id="UP000257016">
    <property type="component" value="Unassembled WGS sequence"/>
</dbReference>
<feature type="compositionally biased region" description="Low complexity" evidence="1">
    <location>
        <begin position="122"/>
        <end position="134"/>
    </location>
</feature>
<sequence length="145" mass="15477">MRTRMPATRIRHIPPIRCRRRTTRPTRPIPRIRHTAIRTTVRGRPMAASPSSMAAVDAVITGMAIAITGAVAGMVAGEAAAEEVAAEATDGWASAWQCGAARVTIGSRSPTEPYRHEQARTEAPAPADEASAAAIQRRTDRARTG</sequence>
<gene>
    <name evidence="2" type="ORF">CBM2586_B90372</name>
</gene>
<name>A0A375CNL4_9BURK</name>
<reference evidence="2" key="1">
    <citation type="submission" date="2018-01" db="EMBL/GenBank/DDBJ databases">
        <authorList>
            <person name="Clerissi C."/>
        </authorList>
    </citation>
    <scope>NUCLEOTIDE SEQUENCE</scope>
    <source>
        <strain evidence="2">Cupriavidus taiwanensis LMG 19430</strain>
    </source>
</reference>
<protein>
    <submittedName>
        <fullName evidence="2">Uncharacterized protein</fullName>
    </submittedName>
</protein>